<protein>
    <submittedName>
        <fullName evidence="1">Uncharacterized protein</fullName>
    </submittedName>
</protein>
<sequence>MNTANLQLEGVYIVLASLLEALVAKGAFDQAELVAILSDVERRIGADSSRPVEIRESNVEAAQFPARFLKSALRASSDGRKPSFAEIVSLIKESRRPEGAPAVSP</sequence>
<dbReference type="RefSeq" id="WP_243065877.1">
    <property type="nucleotide sequence ID" value="NZ_JAIVFK010000003.1"/>
</dbReference>
<comment type="caution">
    <text evidence="1">The sequence shown here is derived from an EMBL/GenBank/DDBJ whole genome shotgun (WGS) entry which is preliminary data.</text>
</comment>
<gene>
    <name evidence="1" type="ORF">K2U94_03490</name>
</gene>
<organism evidence="1 2">
    <name type="scientific">Candidatus Rhodoblastus alkanivorans</name>
    <dbReference type="NCBI Taxonomy" id="2954117"/>
    <lineage>
        <taxon>Bacteria</taxon>
        <taxon>Pseudomonadati</taxon>
        <taxon>Pseudomonadota</taxon>
        <taxon>Alphaproteobacteria</taxon>
        <taxon>Hyphomicrobiales</taxon>
        <taxon>Rhodoblastaceae</taxon>
        <taxon>Rhodoblastus</taxon>
    </lineage>
</organism>
<dbReference type="EMBL" id="JAIVFP010000001">
    <property type="protein sequence ID" value="MCI4681834.1"/>
    <property type="molecule type" value="Genomic_DNA"/>
</dbReference>
<accession>A0ABS9Z2D4</accession>
<keyword evidence="2" id="KW-1185">Reference proteome</keyword>
<name>A0ABS9Z2D4_9HYPH</name>
<reference evidence="1" key="1">
    <citation type="journal article" date="2022" name="ISME J.">
        <title>Identification of active gaseous-alkane degraders at natural gas seeps.</title>
        <authorList>
            <person name="Farhan Ul Haque M."/>
            <person name="Hernandez M."/>
            <person name="Crombie A.T."/>
            <person name="Murrell J.C."/>
        </authorList>
    </citation>
    <scope>NUCLEOTIDE SEQUENCE</scope>
    <source>
        <strain evidence="1">PC2</strain>
    </source>
</reference>
<proteinExistence type="predicted"/>
<dbReference type="Proteomes" id="UP001139104">
    <property type="component" value="Unassembled WGS sequence"/>
</dbReference>
<evidence type="ECO:0000313" key="1">
    <source>
        <dbReference type="EMBL" id="MCI4681834.1"/>
    </source>
</evidence>
<evidence type="ECO:0000313" key="2">
    <source>
        <dbReference type="Proteomes" id="UP001139104"/>
    </source>
</evidence>